<feature type="compositionally biased region" description="Polar residues" evidence="1">
    <location>
        <begin position="167"/>
        <end position="196"/>
    </location>
</feature>
<sequence>MQRSSSSPAAAALRKPWNYQSPSGSLKKSPTAVVRRTSSGGNLHDQLRKSPTASSPQLLNGGVRQRFHAASSSGAVTGDDAIPRSTATATLSPASLKIKPMTPFVPDLSLVLDDSALMAVSQSPSRPAPALPPPRIQHQETEIVGLRTQLQYYVQLNEQLMARPATVAQSIHETSDGSTQTENTPPKSTSDSSTMTAAELLLTASGNGEPKNNQTPMPPETKPTDNRPVIHDKRIVNFDVPLASGSSDISIACNNLAQKYLFAEISPPPPRLVQPPRPKLISSNEQSNNFYTVQDGEVSIATQHYLERHRLMGHPGGGRGHGRPLYHRESIIEVYDEDNEENEPSRQYSPNGFAAVGPKPHNICLNHEANRRPPPIQPILVRPTPKLLPSPKECANRPRLVDNLDLEQLKNLPKLPSKKSVSPFS</sequence>
<evidence type="ECO:0000313" key="3">
    <source>
        <dbReference type="Proteomes" id="UP000192578"/>
    </source>
</evidence>
<dbReference type="EMBL" id="MTYJ01000056">
    <property type="protein sequence ID" value="OQV17835.1"/>
    <property type="molecule type" value="Genomic_DNA"/>
</dbReference>
<comment type="caution">
    <text evidence="2">The sequence shown here is derived from an EMBL/GenBank/DDBJ whole genome shotgun (WGS) entry which is preliminary data.</text>
</comment>
<protein>
    <submittedName>
        <fullName evidence="2">Uncharacterized protein</fullName>
    </submittedName>
</protein>
<keyword evidence="3" id="KW-1185">Reference proteome</keyword>
<accession>A0A1W0WRK6</accession>
<evidence type="ECO:0000256" key="1">
    <source>
        <dbReference type="SAM" id="MobiDB-lite"/>
    </source>
</evidence>
<dbReference type="Proteomes" id="UP000192578">
    <property type="component" value="Unassembled WGS sequence"/>
</dbReference>
<reference evidence="3" key="1">
    <citation type="submission" date="2017-01" db="EMBL/GenBank/DDBJ databases">
        <title>Comparative genomics of anhydrobiosis in the tardigrade Hypsibius dujardini.</title>
        <authorList>
            <person name="Yoshida Y."/>
            <person name="Koutsovoulos G."/>
            <person name="Laetsch D."/>
            <person name="Stevens L."/>
            <person name="Kumar S."/>
            <person name="Horikawa D."/>
            <person name="Ishino K."/>
            <person name="Komine S."/>
            <person name="Tomita M."/>
            <person name="Blaxter M."/>
            <person name="Arakawa K."/>
        </authorList>
    </citation>
    <scope>NUCLEOTIDE SEQUENCE [LARGE SCALE GENOMIC DNA]</scope>
    <source>
        <strain evidence="3">Z151</strain>
    </source>
</reference>
<feature type="compositionally biased region" description="Polar residues" evidence="1">
    <location>
        <begin position="204"/>
        <end position="215"/>
    </location>
</feature>
<gene>
    <name evidence="2" type="ORF">BV898_08128</name>
</gene>
<name>A0A1W0WRK6_HYPEX</name>
<feature type="compositionally biased region" description="Polar residues" evidence="1">
    <location>
        <begin position="49"/>
        <end position="58"/>
    </location>
</feature>
<feature type="compositionally biased region" description="Low complexity" evidence="1">
    <location>
        <begin position="1"/>
        <end position="12"/>
    </location>
</feature>
<evidence type="ECO:0000313" key="2">
    <source>
        <dbReference type="EMBL" id="OQV17835.1"/>
    </source>
</evidence>
<dbReference type="AlphaFoldDB" id="A0A1W0WRK6"/>
<feature type="region of interest" description="Disordered" evidence="1">
    <location>
        <begin position="367"/>
        <end position="397"/>
    </location>
</feature>
<feature type="region of interest" description="Disordered" evidence="1">
    <location>
        <begin position="167"/>
        <end position="228"/>
    </location>
</feature>
<feature type="compositionally biased region" description="Polar residues" evidence="1">
    <location>
        <begin position="18"/>
        <end position="28"/>
    </location>
</feature>
<feature type="region of interest" description="Disordered" evidence="1">
    <location>
        <begin position="1"/>
        <end position="59"/>
    </location>
</feature>
<organism evidence="2 3">
    <name type="scientific">Hypsibius exemplaris</name>
    <name type="common">Freshwater tardigrade</name>
    <dbReference type="NCBI Taxonomy" id="2072580"/>
    <lineage>
        <taxon>Eukaryota</taxon>
        <taxon>Metazoa</taxon>
        <taxon>Ecdysozoa</taxon>
        <taxon>Tardigrada</taxon>
        <taxon>Eutardigrada</taxon>
        <taxon>Parachela</taxon>
        <taxon>Hypsibioidea</taxon>
        <taxon>Hypsibiidae</taxon>
        <taxon>Hypsibius</taxon>
    </lineage>
</organism>
<proteinExistence type="predicted"/>